<feature type="compositionally biased region" description="Basic and acidic residues" evidence="1">
    <location>
        <begin position="454"/>
        <end position="467"/>
    </location>
</feature>
<accession>A0AAD2CPW7</accession>
<comment type="caution">
    <text evidence="3">The sequence shown here is derived from an EMBL/GenBank/DDBJ whole genome shotgun (WGS) entry which is preliminary data.</text>
</comment>
<name>A0AAD2CPW7_9STRA</name>
<feature type="region of interest" description="Disordered" evidence="1">
    <location>
        <begin position="399"/>
        <end position="467"/>
    </location>
</feature>
<feature type="compositionally biased region" description="Low complexity" evidence="1">
    <location>
        <begin position="399"/>
        <end position="412"/>
    </location>
</feature>
<feature type="region of interest" description="Disordered" evidence="1">
    <location>
        <begin position="300"/>
        <end position="320"/>
    </location>
</feature>
<feature type="compositionally biased region" description="Basic and acidic residues" evidence="1">
    <location>
        <begin position="432"/>
        <end position="443"/>
    </location>
</feature>
<keyword evidence="4" id="KW-1185">Reference proteome</keyword>
<feature type="signal peptide" evidence="2">
    <location>
        <begin position="1"/>
        <end position="27"/>
    </location>
</feature>
<feature type="chain" id="PRO_5041979770" evidence="2">
    <location>
        <begin position="28"/>
        <end position="596"/>
    </location>
</feature>
<organism evidence="3 4">
    <name type="scientific">Cylindrotheca closterium</name>
    <dbReference type="NCBI Taxonomy" id="2856"/>
    <lineage>
        <taxon>Eukaryota</taxon>
        <taxon>Sar</taxon>
        <taxon>Stramenopiles</taxon>
        <taxon>Ochrophyta</taxon>
        <taxon>Bacillariophyta</taxon>
        <taxon>Bacillariophyceae</taxon>
        <taxon>Bacillariophycidae</taxon>
        <taxon>Bacillariales</taxon>
        <taxon>Bacillariaceae</taxon>
        <taxon>Cylindrotheca</taxon>
    </lineage>
</organism>
<reference evidence="3" key="1">
    <citation type="submission" date="2023-08" db="EMBL/GenBank/DDBJ databases">
        <authorList>
            <person name="Audoor S."/>
            <person name="Bilcke G."/>
        </authorList>
    </citation>
    <scope>NUCLEOTIDE SEQUENCE</scope>
</reference>
<evidence type="ECO:0000313" key="3">
    <source>
        <dbReference type="EMBL" id="CAJ1932788.1"/>
    </source>
</evidence>
<proteinExistence type="predicted"/>
<dbReference type="Proteomes" id="UP001295423">
    <property type="component" value="Unassembled WGS sequence"/>
</dbReference>
<sequence>MKYIGIHLSLFLGSCLVLCFITPTSDAFTSRDAAAGRTRGGGGGGALQRRTMMMSEESSFLFRTAGSRYDDSLSLYHRFGVSSSVSNIYLQAARSKENQHQQQQQQQQDDVSALPQLKNKLISTKRWILPLWNSMLRTFPSNNGRARRSKTFLAMAFFAIACSFCRVHPANADVMETATTATTRSTIESSYYIGSNSNSNSNNNNNNNNNMAFESLEPVEPIRMVQAVETSSSTTSPSTSYYYTKKNKDHTSPSVNKASVTYATLLSMGEGLNPNLEPTTEMAVLQDNDNKGIVETSSNSILSVNNGGGDKASSSSSSSSYQGKLSATGVVLLAAGVHVFRLQRKQRRLHDNFESWNASWNATTTTTPTTTSGVKANNMVLESKEPFVAAALLANKAISSNSNSNNGTMSSLRMDDTETMDKPPNTAVDSSKNSEKNSKKYYNDDEPGFGATPEPREHSNNNEEAASKAEDIVKATMKAMGKAGGESTTLEQGFIFLGTDASKTVASSPDPTVEELEQQVMTLEDYLNIKVDEELAHHLTSENNNSQEDTKYPKERMPILDPVERAKVSAKYAAIGSLEDRAFQILVDLGMIDQTN</sequence>
<dbReference type="PROSITE" id="PS51257">
    <property type="entry name" value="PROKAR_LIPOPROTEIN"/>
    <property type="match status" value="1"/>
</dbReference>
<dbReference type="EMBL" id="CAKOGP040000224">
    <property type="protein sequence ID" value="CAJ1932788.1"/>
    <property type="molecule type" value="Genomic_DNA"/>
</dbReference>
<dbReference type="AlphaFoldDB" id="A0AAD2CPW7"/>
<evidence type="ECO:0000313" key="4">
    <source>
        <dbReference type="Proteomes" id="UP001295423"/>
    </source>
</evidence>
<evidence type="ECO:0000256" key="2">
    <source>
        <dbReference type="SAM" id="SignalP"/>
    </source>
</evidence>
<gene>
    <name evidence="3" type="ORF">CYCCA115_LOCUS3012</name>
</gene>
<evidence type="ECO:0000256" key="1">
    <source>
        <dbReference type="SAM" id="MobiDB-lite"/>
    </source>
</evidence>
<protein>
    <submittedName>
        <fullName evidence="3">Uncharacterized protein</fullName>
    </submittedName>
</protein>
<keyword evidence="2" id="KW-0732">Signal</keyword>